<evidence type="ECO:0000313" key="2">
    <source>
        <dbReference type="EMBL" id="PAV64634.1"/>
    </source>
</evidence>
<feature type="region of interest" description="Disordered" evidence="1">
    <location>
        <begin position="1"/>
        <end position="29"/>
    </location>
</feature>
<dbReference type="AlphaFoldDB" id="A0A2A2JSC0"/>
<reference evidence="2 3" key="1">
    <citation type="journal article" date="2017" name="Curr. Biol.">
        <title>Genome architecture and evolution of a unichromosomal asexual nematode.</title>
        <authorList>
            <person name="Fradin H."/>
            <person name="Zegar C."/>
            <person name="Gutwein M."/>
            <person name="Lucas J."/>
            <person name="Kovtun M."/>
            <person name="Corcoran D."/>
            <person name="Baugh L.R."/>
            <person name="Kiontke K."/>
            <person name="Gunsalus K."/>
            <person name="Fitch D.H."/>
            <person name="Piano F."/>
        </authorList>
    </citation>
    <scope>NUCLEOTIDE SEQUENCE [LARGE SCALE GENOMIC DNA]</scope>
    <source>
        <strain evidence="2">PF1309</strain>
    </source>
</reference>
<comment type="caution">
    <text evidence="2">The sequence shown here is derived from an EMBL/GenBank/DDBJ whole genome shotgun (WGS) entry which is preliminary data.</text>
</comment>
<name>A0A2A2JSC0_9BILA</name>
<evidence type="ECO:0000313" key="3">
    <source>
        <dbReference type="Proteomes" id="UP000218231"/>
    </source>
</evidence>
<evidence type="ECO:0000256" key="1">
    <source>
        <dbReference type="SAM" id="MobiDB-lite"/>
    </source>
</evidence>
<keyword evidence="3" id="KW-1185">Reference proteome</keyword>
<accession>A0A2A2JSC0</accession>
<proteinExistence type="predicted"/>
<dbReference type="Proteomes" id="UP000218231">
    <property type="component" value="Unassembled WGS sequence"/>
</dbReference>
<organism evidence="2 3">
    <name type="scientific">Diploscapter pachys</name>
    <dbReference type="NCBI Taxonomy" id="2018661"/>
    <lineage>
        <taxon>Eukaryota</taxon>
        <taxon>Metazoa</taxon>
        <taxon>Ecdysozoa</taxon>
        <taxon>Nematoda</taxon>
        <taxon>Chromadorea</taxon>
        <taxon>Rhabditida</taxon>
        <taxon>Rhabditina</taxon>
        <taxon>Rhabditomorpha</taxon>
        <taxon>Rhabditoidea</taxon>
        <taxon>Rhabditidae</taxon>
        <taxon>Diploscapter</taxon>
    </lineage>
</organism>
<dbReference type="EMBL" id="LIAE01010252">
    <property type="protein sequence ID" value="PAV64634.1"/>
    <property type="molecule type" value="Genomic_DNA"/>
</dbReference>
<protein>
    <submittedName>
        <fullName evidence="2">Uncharacterized protein</fullName>
    </submittedName>
</protein>
<gene>
    <name evidence="2" type="ORF">WR25_01707</name>
</gene>
<sequence>MGKGREAKGIGRENGKGQDRSDTTGTRETYGNCIYELDRESQGFPLIQESQGFPSIQELQGFPSIQELQGFPSIQELQGFLLMILTVAQLTKQQ</sequence>
<feature type="compositionally biased region" description="Basic and acidic residues" evidence="1">
    <location>
        <begin position="1"/>
        <end position="22"/>
    </location>
</feature>